<dbReference type="Proteomes" id="UP000006875">
    <property type="component" value="Chromosome"/>
</dbReference>
<dbReference type="InterPro" id="IPR000551">
    <property type="entry name" value="MerR-type_HTH_dom"/>
</dbReference>
<dbReference type="Pfam" id="PF13411">
    <property type="entry name" value="MerR_1"/>
    <property type="match status" value="1"/>
</dbReference>
<dbReference type="KEGG" id="ipo:Ilyop_0762"/>
<sequence length="269" mass="30875">MDSNNFLKISEFGRLGKTSRKMLIHYDKMGLLQPAYTDPDTKYRYYSIQQIKSLAMIKSLQAIGVTLGEIKEKYLNTNIKDYLKNLKREEKIIEKKFAEIQTAKKILADKLNCLEEIVDLKDEIEFKLKEMPLRYLIYSNIKSKKLEDLPPVVLNLEKKILKKDVLVVGDVAAVKKCSEGKEEEISIGIFSKVDKSDDGVQNYKFDKGEYLCFYRNGFFLEGENSGIIDEWCSKNGYVASGNTIIVPLLLPFLNIAGSIYQVQVKVKRI</sequence>
<dbReference type="GO" id="GO:0003700">
    <property type="term" value="F:DNA-binding transcription factor activity"/>
    <property type="evidence" value="ECO:0007669"/>
    <property type="project" value="InterPro"/>
</dbReference>
<dbReference type="PANTHER" id="PTHR30204">
    <property type="entry name" value="REDOX-CYCLING DRUG-SENSING TRANSCRIPTIONAL ACTIVATOR SOXR"/>
    <property type="match status" value="1"/>
</dbReference>
<dbReference type="PANTHER" id="PTHR30204:SF97">
    <property type="entry name" value="MERR FAMILY REGULATORY PROTEIN"/>
    <property type="match status" value="1"/>
</dbReference>
<dbReference type="EMBL" id="CP002281">
    <property type="protein sequence ID" value="ADO82548.1"/>
    <property type="molecule type" value="Genomic_DNA"/>
</dbReference>
<protein>
    <submittedName>
        <fullName evidence="3">Transcriptional regulator, MerR family</fullName>
    </submittedName>
</protein>
<accession>E3H767</accession>
<dbReference type="OrthoDB" id="6006at2"/>
<evidence type="ECO:0000259" key="2">
    <source>
        <dbReference type="PROSITE" id="PS50937"/>
    </source>
</evidence>
<dbReference type="HOGENOM" id="CLU_065103_0_0_0"/>
<dbReference type="SUPFAM" id="SSF46955">
    <property type="entry name" value="Putative DNA-binding domain"/>
    <property type="match status" value="1"/>
</dbReference>
<dbReference type="Gene3D" id="1.10.1660.10">
    <property type="match status" value="1"/>
</dbReference>
<gene>
    <name evidence="3" type="ordered locus">Ilyop_0762</name>
</gene>
<feature type="domain" description="HTH merR-type" evidence="2">
    <location>
        <begin position="6"/>
        <end position="76"/>
    </location>
</feature>
<organism evidence="3 4">
    <name type="scientific">Ilyobacter polytropus (strain ATCC 51220 / DSM 2926 / LMG 16218 / CuHBu1)</name>
    <dbReference type="NCBI Taxonomy" id="572544"/>
    <lineage>
        <taxon>Bacteria</taxon>
        <taxon>Fusobacteriati</taxon>
        <taxon>Fusobacteriota</taxon>
        <taxon>Fusobacteriia</taxon>
        <taxon>Fusobacteriales</taxon>
        <taxon>Fusobacteriaceae</taxon>
        <taxon>Ilyobacter</taxon>
    </lineage>
</organism>
<dbReference type="InterPro" id="IPR009061">
    <property type="entry name" value="DNA-bd_dom_put_sf"/>
</dbReference>
<evidence type="ECO:0000313" key="3">
    <source>
        <dbReference type="EMBL" id="ADO82548.1"/>
    </source>
</evidence>
<keyword evidence="1" id="KW-0238">DNA-binding</keyword>
<evidence type="ECO:0000313" key="4">
    <source>
        <dbReference type="Proteomes" id="UP000006875"/>
    </source>
</evidence>
<dbReference type="STRING" id="572544.Ilyop_0762"/>
<dbReference type="SMART" id="SM00422">
    <property type="entry name" value="HTH_MERR"/>
    <property type="match status" value="1"/>
</dbReference>
<dbReference type="AlphaFoldDB" id="E3H767"/>
<evidence type="ECO:0000256" key="1">
    <source>
        <dbReference type="ARBA" id="ARBA00023125"/>
    </source>
</evidence>
<dbReference type="RefSeq" id="WP_013387218.1">
    <property type="nucleotide sequence ID" value="NC_014632.1"/>
</dbReference>
<keyword evidence="4" id="KW-1185">Reference proteome</keyword>
<dbReference type="GO" id="GO:0003677">
    <property type="term" value="F:DNA binding"/>
    <property type="evidence" value="ECO:0007669"/>
    <property type="project" value="UniProtKB-KW"/>
</dbReference>
<dbReference type="InterPro" id="IPR047057">
    <property type="entry name" value="MerR_fam"/>
</dbReference>
<dbReference type="PROSITE" id="PS50937">
    <property type="entry name" value="HTH_MERR_2"/>
    <property type="match status" value="1"/>
</dbReference>
<reference evidence="3 4" key="1">
    <citation type="journal article" date="2010" name="Stand. Genomic Sci.">
        <title>Complete genome sequence of Ilyobacter polytropus type strain (CuHbu1).</title>
        <authorList>
            <person name="Sikorski J."/>
            <person name="Chertkov O."/>
            <person name="Lapidus A."/>
            <person name="Nolan M."/>
            <person name="Lucas S."/>
            <person name="Del Rio T.G."/>
            <person name="Tice H."/>
            <person name="Cheng J.F."/>
            <person name="Tapia R."/>
            <person name="Han C."/>
            <person name="Goodwin L."/>
            <person name="Pitluck S."/>
            <person name="Liolios K."/>
            <person name="Ivanova N."/>
            <person name="Mavromatis K."/>
            <person name="Mikhailova N."/>
            <person name="Pati A."/>
            <person name="Chen A."/>
            <person name="Palaniappan K."/>
            <person name="Land M."/>
            <person name="Hauser L."/>
            <person name="Chang Y.J."/>
            <person name="Jeffries C.D."/>
            <person name="Brambilla E."/>
            <person name="Yasawong M."/>
            <person name="Rohde M."/>
            <person name="Pukall R."/>
            <person name="Spring S."/>
            <person name="Goker M."/>
            <person name="Woyke T."/>
            <person name="Bristow J."/>
            <person name="Eisen J.A."/>
            <person name="Markowitz V."/>
            <person name="Hugenholtz P."/>
            <person name="Kyrpides N.C."/>
            <person name="Klenk H.P."/>
        </authorList>
    </citation>
    <scope>NUCLEOTIDE SEQUENCE [LARGE SCALE GENOMIC DNA]</scope>
    <source>
        <strain evidence="4">ATCC 51220 / DSM 2926 / LMG 16218 / CuHBu1</strain>
    </source>
</reference>
<proteinExistence type="predicted"/>
<name>E3H767_ILYPC</name>
<dbReference type="eggNOG" id="COG0789">
    <property type="taxonomic scope" value="Bacteria"/>
</dbReference>